<keyword evidence="9" id="KW-1185">Reference proteome</keyword>
<accession>A0A3Q9HPF0</accession>
<evidence type="ECO:0000256" key="5">
    <source>
        <dbReference type="ARBA" id="ARBA00023136"/>
    </source>
</evidence>
<dbReference type="PANTHER" id="PTHR23530">
    <property type="entry name" value="TRANSPORT PROTEIN-RELATED"/>
    <property type="match status" value="1"/>
</dbReference>
<feature type="transmembrane region" description="Helical" evidence="6">
    <location>
        <begin position="95"/>
        <end position="118"/>
    </location>
</feature>
<feature type="transmembrane region" description="Helical" evidence="6">
    <location>
        <begin position="309"/>
        <end position="331"/>
    </location>
</feature>
<feature type="transmembrane region" description="Helical" evidence="6">
    <location>
        <begin position="219"/>
        <end position="236"/>
    </location>
</feature>
<dbReference type="PANTHER" id="PTHR23530:SF1">
    <property type="entry name" value="PERMEASE, MAJOR FACILITATOR SUPERFAMILY-RELATED"/>
    <property type="match status" value="1"/>
</dbReference>
<keyword evidence="2" id="KW-0813">Transport</keyword>
<keyword evidence="5 6" id="KW-0472">Membrane</keyword>
<dbReference type="EMBL" id="CP016379">
    <property type="protein sequence ID" value="AZR72714.1"/>
    <property type="molecule type" value="Genomic_DNA"/>
</dbReference>
<dbReference type="InterPro" id="IPR053160">
    <property type="entry name" value="MFS_DHA3_Transporter"/>
</dbReference>
<sequence length="412" mass="46877">MNQWAANVRKFYYFKFFTIFNIINPILIYYMLEKGLTVGDIFLLSAIQRIFGIIIEVPTGALSDLKGHKYNLMLGTLSFSVSCLIFTFSSTFMGFLVAEVFMAMAGAFISGADTAFVYESLEMYNAESTYEKVYGRMRSLQFGVTAVAIFIAGFLAEIAWELPFYIAIVFALIAFAISCTFVEPVKKRDEDLFSSKERYCQYYLTIRDACKISFKNVELRWFLVFASLLSVGLRTVEDFYQVYMKEGLDSPVSHSGIIYALLFICSSIFSNYTSVGIKKLGYERMFYLLPGLGLITAFGMILFKHQLTFLLFFLPYISLGYTPVLVSGYLHKRTSPGQRATILSLRQMMRKVIYAIASPLLGWSCDLWGMEVALLMAATILIITMVLPVVYKQKYNLNYEYSGSDVKITTIR</sequence>
<evidence type="ECO:0000256" key="4">
    <source>
        <dbReference type="ARBA" id="ARBA00022989"/>
    </source>
</evidence>
<gene>
    <name evidence="8" type="ORF">BBF96_04490</name>
</gene>
<evidence type="ECO:0000313" key="9">
    <source>
        <dbReference type="Proteomes" id="UP000267250"/>
    </source>
</evidence>
<feature type="transmembrane region" description="Helical" evidence="6">
    <location>
        <begin position="162"/>
        <end position="182"/>
    </location>
</feature>
<feature type="transmembrane region" description="Helical" evidence="6">
    <location>
        <begin position="38"/>
        <end position="58"/>
    </location>
</feature>
<feature type="transmembrane region" description="Helical" evidence="6">
    <location>
        <begin position="375"/>
        <end position="391"/>
    </location>
</feature>
<dbReference type="InterPro" id="IPR036259">
    <property type="entry name" value="MFS_trans_sf"/>
</dbReference>
<dbReference type="GO" id="GO:0005886">
    <property type="term" value="C:plasma membrane"/>
    <property type="evidence" value="ECO:0007669"/>
    <property type="project" value="UniProtKB-SubCell"/>
</dbReference>
<comment type="subcellular location">
    <subcellularLocation>
        <location evidence="1">Cell membrane</location>
        <topology evidence="1">Multi-pass membrane protein</topology>
    </subcellularLocation>
</comment>
<feature type="transmembrane region" description="Helical" evidence="6">
    <location>
        <begin position="70"/>
        <end position="89"/>
    </location>
</feature>
<evidence type="ECO:0000259" key="7">
    <source>
        <dbReference type="PROSITE" id="PS50850"/>
    </source>
</evidence>
<keyword evidence="3 6" id="KW-0812">Transmembrane</keyword>
<feature type="transmembrane region" description="Helical" evidence="6">
    <location>
        <begin position="139"/>
        <end position="156"/>
    </location>
</feature>
<dbReference type="Proteomes" id="UP000267250">
    <property type="component" value="Chromosome"/>
</dbReference>
<dbReference type="SUPFAM" id="SSF103473">
    <property type="entry name" value="MFS general substrate transporter"/>
    <property type="match status" value="1"/>
</dbReference>
<evidence type="ECO:0000256" key="6">
    <source>
        <dbReference type="SAM" id="Phobius"/>
    </source>
</evidence>
<feature type="domain" description="Major facilitator superfamily (MFS) profile" evidence="7">
    <location>
        <begin position="1"/>
        <end position="396"/>
    </location>
</feature>
<keyword evidence="4 6" id="KW-1133">Transmembrane helix</keyword>
<feature type="transmembrane region" description="Helical" evidence="6">
    <location>
        <begin position="352"/>
        <end position="369"/>
    </location>
</feature>
<feature type="transmembrane region" description="Helical" evidence="6">
    <location>
        <begin position="256"/>
        <end position="273"/>
    </location>
</feature>
<dbReference type="RefSeq" id="WP_127016045.1">
    <property type="nucleotide sequence ID" value="NZ_CP016379.1"/>
</dbReference>
<dbReference type="Pfam" id="PF07690">
    <property type="entry name" value="MFS_1"/>
    <property type="match status" value="1"/>
</dbReference>
<dbReference type="PROSITE" id="PS50850">
    <property type="entry name" value="MFS"/>
    <property type="match status" value="1"/>
</dbReference>
<organism evidence="8 9">
    <name type="scientific">Anoxybacter fermentans</name>
    <dbReference type="NCBI Taxonomy" id="1323375"/>
    <lineage>
        <taxon>Bacteria</taxon>
        <taxon>Bacillati</taxon>
        <taxon>Bacillota</taxon>
        <taxon>Clostridia</taxon>
        <taxon>Halanaerobiales</taxon>
        <taxon>Anoxybacter</taxon>
    </lineage>
</organism>
<feature type="transmembrane region" description="Helical" evidence="6">
    <location>
        <begin position="12"/>
        <end position="32"/>
    </location>
</feature>
<dbReference type="GO" id="GO:0022857">
    <property type="term" value="F:transmembrane transporter activity"/>
    <property type="evidence" value="ECO:0007669"/>
    <property type="project" value="InterPro"/>
</dbReference>
<dbReference type="InterPro" id="IPR020846">
    <property type="entry name" value="MFS_dom"/>
</dbReference>
<evidence type="ECO:0000256" key="2">
    <source>
        <dbReference type="ARBA" id="ARBA00022448"/>
    </source>
</evidence>
<feature type="transmembrane region" description="Helical" evidence="6">
    <location>
        <begin position="285"/>
        <end position="303"/>
    </location>
</feature>
<reference evidence="8 9" key="1">
    <citation type="submission" date="2016-07" db="EMBL/GenBank/DDBJ databases">
        <title>Genome and transcriptome analysis of iron-reducing fermentative bacteria Anoxybacter fermentans.</title>
        <authorList>
            <person name="Zeng X."/>
            <person name="Shao Z."/>
        </authorList>
    </citation>
    <scope>NUCLEOTIDE SEQUENCE [LARGE SCALE GENOMIC DNA]</scope>
    <source>
        <strain evidence="8 9">DY22613</strain>
    </source>
</reference>
<name>A0A3Q9HPF0_9FIRM</name>
<dbReference type="AlphaFoldDB" id="A0A3Q9HPF0"/>
<evidence type="ECO:0000313" key="8">
    <source>
        <dbReference type="EMBL" id="AZR72714.1"/>
    </source>
</evidence>
<dbReference type="InterPro" id="IPR011701">
    <property type="entry name" value="MFS"/>
</dbReference>
<dbReference type="Gene3D" id="1.20.1250.20">
    <property type="entry name" value="MFS general substrate transporter like domains"/>
    <property type="match status" value="2"/>
</dbReference>
<dbReference type="KEGG" id="aft:BBF96_04490"/>
<evidence type="ECO:0000256" key="1">
    <source>
        <dbReference type="ARBA" id="ARBA00004651"/>
    </source>
</evidence>
<protein>
    <recommendedName>
        <fullName evidence="7">Major facilitator superfamily (MFS) profile domain-containing protein</fullName>
    </recommendedName>
</protein>
<evidence type="ECO:0000256" key="3">
    <source>
        <dbReference type="ARBA" id="ARBA00022692"/>
    </source>
</evidence>
<proteinExistence type="predicted"/>
<dbReference type="OrthoDB" id="9816124at2"/>